<reference evidence="2" key="2">
    <citation type="submission" date="2015-01" db="EMBL/GenBank/DDBJ databases">
        <title>Evolutionary Origins and Diversification of the Mycorrhizal Mutualists.</title>
        <authorList>
            <consortium name="DOE Joint Genome Institute"/>
            <consortium name="Mycorrhizal Genomics Consortium"/>
            <person name="Kohler A."/>
            <person name="Kuo A."/>
            <person name="Nagy L.G."/>
            <person name="Floudas D."/>
            <person name="Copeland A."/>
            <person name="Barry K.W."/>
            <person name="Cichocki N."/>
            <person name="Veneault-Fourrey C."/>
            <person name="LaButti K."/>
            <person name="Lindquist E.A."/>
            <person name="Lipzen A."/>
            <person name="Lundell T."/>
            <person name="Morin E."/>
            <person name="Murat C."/>
            <person name="Riley R."/>
            <person name="Ohm R."/>
            <person name="Sun H."/>
            <person name="Tunlid A."/>
            <person name="Henrissat B."/>
            <person name="Grigoriev I.V."/>
            <person name="Hibbett D.S."/>
            <person name="Martin F."/>
        </authorList>
    </citation>
    <scope>NUCLEOTIDE SEQUENCE [LARGE SCALE GENOMIC DNA]</scope>
    <source>
        <strain evidence="2">MUT 4182</strain>
    </source>
</reference>
<keyword evidence="2" id="KW-1185">Reference proteome</keyword>
<dbReference type="EMBL" id="KN822977">
    <property type="protein sequence ID" value="KIO29947.1"/>
    <property type="molecule type" value="Genomic_DNA"/>
</dbReference>
<gene>
    <name evidence="1" type="ORF">M407DRAFT_242450</name>
</gene>
<evidence type="ECO:0000313" key="2">
    <source>
        <dbReference type="Proteomes" id="UP000054248"/>
    </source>
</evidence>
<protein>
    <submittedName>
        <fullName evidence="1">Uncharacterized protein</fullName>
    </submittedName>
</protein>
<name>A0A0C3M8D6_9AGAM</name>
<dbReference type="Proteomes" id="UP000054248">
    <property type="component" value="Unassembled WGS sequence"/>
</dbReference>
<accession>A0A0C3M8D6</accession>
<proteinExistence type="predicted"/>
<dbReference type="HOGENOM" id="CLU_026179_0_0_1"/>
<dbReference type="OrthoDB" id="3219092at2759"/>
<organism evidence="1 2">
    <name type="scientific">Tulasnella calospora MUT 4182</name>
    <dbReference type="NCBI Taxonomy" id="1051891"/>
    <lineage>
        <taxon>Eukaryota</taxon>
        <taxon>Fungi</taxon>
        <taxon>Dikarya</taxon>
        <taxon>Basidiomycota</taxon>
        <taxon>Agaricomycotina</taxon>
        <taxon>Agaricomycetes</taxon>
        <taxon>Cantharellales</taxon>
        <taxon>Tulasnellaceae</taxon>
        <taxon>Tulasnella</taxon>
    </lineage>
</organism>
<sequence length="553" mass="60980">MLDLWDLTAPVNCVASCSVDGVVDGAVIEDEGDPHSTGIFVSTRSYTVYWLRLGPPGFGESQAASPWLTSSVMFRGLSEIVDARGPLFALLHLEGQGPGAFIKSHENGAVVELVRSPEPMVGPLHPNDGSQTLRLQIAHNGIIDVQILDNTIVVARNCNFDLYSLSEVTKRLLDGEESASISAIKAFRRIDYPDLQLPVYQGSLLRQPNPYLGIDPGAFVLFSADLPSCYVIISRSSEPASVVTASEVRCLKDFVRVTEPLFHITLGACGRRLAVLSDRYLTVYFTSRPDLDKATRRQDGGDLMACWRIPEVSGDIPVALDFDEATGRCVAAMASGRIWVTETANFLSETPGSSRATKILDFDLPEIPSPDPTRWPVAMPPPAPFGIQPLTDLPKEVAPRWSAEVDKYFPYKNRSDCYGSTPWLVHEALHIPVVWPGHHPASVGEYGARTVLFTVDEAKDAPFYDEVIEVRPLPGSDEGNRFWVLSMVSGDWEFYRLKPIGSLDDIVAHLQHRGIGALQESSEPWPADEVKLDQLSRWMERYQTESGKFVRAG</sequence>
<evidence type="ECO:0000313" key="1">
    <source>
        <dbReference type="EMBL" id="KIO29947.1"/>
    </source>
</evidence>
<dbReference type="AlphaFoldDB" id="A0A0C3M8D6"/>
<reference evidence="1 2" key="1">
    <citation type="submission" date="2014-04" db="EMBL/GenBank/DDBJ databases">
        <authorList>
            <consortium name="DOE Joint Genome Institute"/>
            <person name="Kuo A."/>
            <person name="Girlanda M."/>
            <person name="Perotto S."/>
            <person name="Kohler A."/>
            <person name="Nagy L.G."/>
            <person name="Floudas D."/>
            <person name="Copeland A."/>
            <person name="Barry K.W."/>
            <person name="Cichocki N."/>
            <person name="Veneault-Fourrey C."/>
            <person name="LaButti K."/>
            <person name="Lindquist E.A."/>
            <person name="Lipzen A."/>
            <person name="Lundell T."/>
            <person name="Morin E."/>
            <person name="Murat C."/>
            <person name="Sun H."/>
            <person name="Tunlid A."/>
            <person name="Henrissat B."/>
            <person name="Grigoriev I.V."/>
            <person name="Hibbett D.S."/>
            <person name="Martin F."/>
            <person name="Nordberg H.P."/>
            <person name="Cantor M.N."/>
            <person name="Hua S.X."/>
        </authorList>
    </citation>
    <scope>NUCLEOTIDE SEQUENCE [LARGE SCALE GENOMIC DNA]</scope>
    <source>
        <strain evidence="1 2">MUT 4182</strain>
    </source>
</reference>